<evidence type="ECO:0000313" key="3">
    <source>
        <dbReference type="Proteomes" id="UP001154255"/>
    </source>
</evidence>
<accession>A0A9W4XDU6</accession>
<evidence type="ECO:0000313" key="1">
    <source>
        <dbReference type="EMBL" id="CAI3950074.1"/>
    </source>
</evidence>
<dbReference type="RefSeq" id="WP_271790079.1">
    <property type="nucleotide sequence ID" value="NZ_CAMXCM010000006.1"/>
</dbReference>
<name>A0A9W4XDU6_9PROT</name>
<comment type="caution">
    <text evidence="2">The sequence shown here is derived from an EMBL/GenBank/DDBJ whole genome shotgun (WGS) entry which is preliminary data.</text>
</comment>
<proteinExistence type="predicted"/>
<reference evidence="2" key="1">
    <citation type="submission" date="2022-10" db="EMBL/GenBank/DDBJ databases">
        <authorList>
            <person name="Botero Cardona J."/>
        </authorList>
    </citation>
    <scope>NUCLEOTIDE SEQUENCE</scope>
    <source>
        <strain evidence="2">LMG 31819</strain>
        <strain evidence="1">R-53529</strain>
    </source>
</reference>
<dbReference type="EMBL" id="CAMXCM010000006">
    <property type="protein sequence ID" value="CAI3952937.1"/>
    <property type="molecule type" value="Genomic_DNA"/>
</dbReference>
<dbReference type="Proteomes" id="UP001154255">
    <property type="component" value="Unassembled WGS sequence"/>
</dbReference>
<dbReference type="Proteomes" id="UP001154259">
    <property type="component" value="Unassembled WGS sequence"/>
</dbReference>
<evidence type="ECO:0000313" key="2">
    <source>
        <dbReference type="EMBL" id="CAI3952937.1"/>
    </source>
</evidence>
<dbReference type="AlphaFoldDB" id="A0A9W4XDU6"/>
<keyword evidence="4" id="KW-1185">Reference proteome</keyword>
<organism evidence="2 3">
    <name type="scientific">Commensalibacter communis</name>
    <dbReference type="NCBI Taxonomy" id="2972786"/>
    <lineage>
        <taxon>Bacteria</taxon>
        <taxon>Pseudomonadati</taxon>
        <taxon>Pseudomonadota</taxon>
        <taxon>Alphaproteobacteria</taxon>
        <taxon>Acetobacterales</taxon>
        <taxon>Acetobacteraceae</taxon>
    </lineage>
</organism>
<gene>
    <name evidence="1" type="ORF">R53529_LOCUS1646</name>
    <name evidence="2" type="ORF">R53530_LOCUS1940</name>
</gene>
<sequence>MRIIEDGTVTLKRVRFRFERSRICINGHRTWFTVDGIKLEKAIQIGSRYLLFVSTNEGDINWAKSCDIYLINQSGRILEEKIIRFDSENSLYYNDYNYWEDYGCWDLGRFNLIPPNMITFNFDGMIYSIEVLDKPVYPWSDYYKNNKNDNFDYFAGGILSLFRNRLQIKIIQQKLDISNYISK</sequence>
<dbReference type="EMBL" id="CAMXCS010000004">
    <property type="protein sequence ID" value="CAI3950074.1"/>
    <property type="molecule type" value="Genomic_DNA"/>
</dbReference>
<protein>
    <submittedName>
        <fullName evidence="2">Uncharacterized protein</fullName>
    </submittedName>
</protein>
<evidence type="ECO:0000313" key="4">
    <source>
        <dbReference type="Proteomes" id="UP001154259"/>
    </source>
</evidence>